<sequence>MNIQGANSTNWGTLSKAQQTNDNSENKSIMLQNKSKGSSYTALEKTKEDLLKAKEELMDKKMSSEEKKYKLDEINKKLAEVEAQIQEAKIQERKREEEKLKEKMEKKQSEKAASSDEVRGGVIISESLKNLIESRDAMKNIRDMKVTKANLVRERGWLVTDGNSDSYVTRHHNKLTAGIIGLDNSIASESAKIIRKTSSVNESNVEEKEVDSKSKEDKKEDKKVADKETEIKATK</sequence>
<name>A0A0J8DGI6_CLOCY</name>
<dbReference type="PATRIC" id="fig|1121307.3.peg.2531"/>
<keyword evidence="3" id="KW-1185">Reference proteome</keyword>
<dbReference type="EMBL" id="LFVU01000001">
    <property type="protein sequence ID" value="KMT23339.1"/>
    <property type="molecule type" value="Genomic_DNA"/>
</dbReference>
<accession>A0A0J8DGI6</accession>
<gene>
    <name evidence="2" type="ORF">CLCY_8c00760</name>
</gene>
<dbReference type="STRING" id="1121307.CLCY_8c00760"/>
<feature type="region of interest" description="Disordered" evidence="1">
    <location>
        <begin position="1"/>
        <end position="43"/>
    </location>
</feature>
<protein>
    <submittedName>
        <fullName evidence="2">Uncharacterized protein</fullName>
    </submittedName>
</protein>
<dbReference type="RefSeq" id="WP_048569155.1">
    <property type="nucleotide sequence ID" value="NZ_LFVU01000001.1"/>
</dbReference>
<reference evidence="2 3" key="1">
    <citation type="submission" date="2015-06" db="EMBL/GenBank/DDBJ databases">
        <title>Draft genome sequence of the purine-degrading Clostridium cylindrosporum HC-1 (DSM 605).</title>
        <authorList>
            <person name="Poehlein A."/>
            <person name="Schiel-Bengelsdorf B."/>
            <person name="Bengelsdorf F."/>
            <person name="Daniel R."/>
            <person name="Duerre P."/>
        </authorList>
    </citation>
    <scope>NUCLEOTIDE SEQUENCE [LARGE SCALE GENOMIC DNA]</scope>
    <source>
        <strain evidence="2 3">DSM 605</strain>
    </source>
</reference>
<feature type="region of interest" description="Disordered" evidence="1">
    <location>
        <begin position="196"/>
        <end position="235"/>
    </location>
</feature>
<comment type="caution">
    <text evidence="2">The sequence shown here is derived from an EMBL/GenBank/DDBJ whole genome shotgun (WGS) entry which is preliminary data.</text>
</comment>
<evidence type="ECO:0000313" key="3">
    <source>
        <dbReference type="Proteomes" id="UP000036756"/>
    </source>
</evidence>
<dbReference type="Proteomes" id="UP000036756">
    <property type="component" value="Unassembled WGS sequence"/>
</dbReference>
<evidence type="ECO:0000256" key="1">
    <source>
        <dbReference type="SAM" id="MobiDB-lite"/>
    </source>
</evidence>
<dbReference type="AlphaFoldDB" id="A0A0J8DGI6"/>
<feature type="compositionally biased region" description="Polar residues" evidence="1">
    <location>
        <begin position="1"/>
        <end position="41"/>
    </location>
</feature>
<organism evidence="2 3">
    <name type="scientific">Clostridium cylindrosporum DSM 605</name>
    <dbReference type="NCBI Taxonomy" id="1121307"/>
    <lineage>
        <taxon>Bacteria</taxon>
        <taxon>Bacillati</taxon>
        <taxon>Bacillota</taxon>
        <taxon>Clostridia</taxon>
        <taxon>Eubacteriales</taxon>
        <taxon>Clostridiaceae</taxon>
        <taxon>Clostridium</taxon>
    </lineage>
</organism>
<proteinExistence type="predicted"/>
<feature type="compositionally biased region" description="Basic and acidic residues" evidence="1">
    <location>
        <begin position="205"/>
        <end position="235"/>
    </location>
</feature>
<evidence type="ECO:0000313" key="2">
    <source>
        <dbReference type="EMBL" id="KMT23339.1"/>
    </source>
</evidence>